<dbReference type="RefSeq" id="WP_301244078.1">
    <property type="nucleotide sequence ID" value="NZ_JAROCC010000009.1"/>
</dbReference>
<accession>A0ABT8JSN3</accession>
<evidence type="ECO:0000256" key="1">
    <source>
        <dbReference type="SAM" id="Phobius"/>
    </source>
</evidence>
<feature type="transmembrane region" description="Helical" evidence="1">
    <location>
        <begin position="64"/>
        <end position="80"/>
    </location>
</feature>
<proteinExistence type="predicted"/>
<feature type="transmembrane region" description="Helical" evidence="1">
    <location>
        <begin position="42"/>
        <end position="58"/>
    </location>
</feature>
<feature type="transmembrane region" description="Helical" evidence="1">
    <location>
        <begin position="92"/>
        <end position="114"/>
    </location>
</feature>
<sequence length="115" mass="13166">MKTFKKTIEFLNRMKVIDILGDRNEGLSDDDKEYIGRKPTQNPYGLIGMIMGGIAFTFGDRYGFIPVIALIFCIVTFFTFDKEKEDNPWPFYVGIILSLIGLYLFITGQVHSLII</sequence>
<keyword evidence="3" id="KW-1185">Reference proteome</keyword>
<dbReference type="Proteomes" id="UP001175097">
    <property type="component" value="Unassembled WGS sequence"/>
</dbReference>
<keyword evidence="1" id="KW-1133">Transmembrane helix</keyword>
<evidence type="ECO:0000313" key="3">
    <source>
        <dbReference type="Proteomes" id="UP001175097"/>
    </source>
</evidence>
<organism evidence="2 3">
    <name type="scientific">Sporosarcina highlanderae</name>
    <dbReference type="NCBI Taxonomy" id="3035916"/>
    <lineage>
        <taxon>Bacteria</taxon>
        <taxon>Bacillati</taxon>
        <taxon>Bacillota</taxon>
        <taxon>Bacilli</taxon>
        <taxon>Bacillales</taxon>
        <taxon>Caryophanaceae</taxon>
        <taxon>Sporosarcina</taxon>
    </lineage>
</organism>
<keyword evidence="2" id="KW-0131">Cell cycle</keyword>
<reference evidence="2" key="1">
    <citation type="submission" date="2023-03" db="EMBL/GenBank/DDBJ databases">
        <title>MT1 and MT2 Draft Genomes of Novel Species.</title>
        <authorList>
            <person name="Venkateswaran K."/>
        </authorList>
    </citation>
    <scope>NUCLEOTIDE SEQUENCE</scope>
    <source>
        <strain evidence="2">F6_3S_P_2</strain>
    </source>
</reference>
<dbReference type="EMBL" id="JAROCC010000009">
    <property type="protein sequence ID" value="MDN4608168.1"/>
    <property type="molecule type" value="Genomic_DNA"/>
</dbReference>
<comment type="caution">
    <text evidence="2">The sequence shown here is derived from an EMBL/GenBank/DDBJ whole genome shotgun (WGS) entry which is preliminary data.</text>
</comment>
<protein>
    <submittedName>
        <fullName evidence="2">Cell division protein FtsK</fullName>
    </submittedName>
</protein>
<keyword evidence="2" id="KW-0132">Cell division</keyword>
<evidence type="ECO:0000313" key="2">
    <source>
        <dbReference type="EMBL" id="MDN4608168.1"/>
    </source>
</evidence>
<name>A0ABT8JSN3_9BACL</name>
<keyword evidence="1" id="KW-0472">Membrane</keyword>
<gene>
    <name evidence="2" type="ORF">P5G49_11880</name>
</gene>
<dbReference type="GO" id="GO:0051301">
    <property type="term" value="P:cell division"/>
    <property type="evidence" value="ECO:0007669"/>
    <property type="project" value="UniProtKB-KW"/>
</dbReference>
<keyword evidence="1" id="KW-0812">Transmembrane</keyword>